<accession>A0A0S2I423</accession>
<gene>
    <name evidence="1" type="ORF">L21SP5_03117</name>
</gene>
<dbReference type="STRING" id="1307839.L21SP5_03117"/>
<protein>
    <recommendedName>
        <fullName evidence="3">Outer membrane protein beta-barrel domain-containing protein</fullName>
    </recommendedName>
</protein>
<proteinExistence type="predicted"/>
<evidence type="ECO:0000313" key="1">
    <source>
        <dbReference type="EMBL" id="ALO16732.1"/>
    </source>
</evidence>
<evidence type="ECO:0008006" key="3">
    <source>
        <dbReference type="Google" id="ProtNLM"/>
    </source>
</evidence>
<sequence length="402" mass="45759">MKGQKQDEWKNKLYGFVRADAFYDSRQSAEAVDGLFLLYPLNSRYDDNGKDLNEVNQITMTSISSRLGLNMGGKSIFNKTATIVARLEADFTARSNANSLRLRHAYVSLNWQKHTILMGRTWHPMFTPKVFPLTLSINVGTPFNPFNRSPQIRYTYKPSSKYSILFAVLYQNDYNNLGPDGNGGVEKRIDLMRNSMIPNLHWQAQLGGEKLKIGIMADYKQIQPRTETTGTEGTFKTEVQIPAYATGLFAKTTLNKLSLKTKILWGQNLSDHVMLGGYGVKKHDTETGHETYTPSNHVFSWLNLEYGHEFTAGLLLGYSKNLGFSDNLSPDEPVYARGSDIAYLYRISPYLKWRKKELELWAETEITTAAYGDIQYANKGKIQNSREVTNVRLQISCIYYIL</sequence>
<organism evidence="1 2">
    <name type="scientific">Salinivirga cyanobacteriivorans</name>
    <dbReference type="NCBI Taxonomy" id="1307839"/>
    <lineage>
        <taxon>Bacteria</taxon>
        <taxon>Pseudomonadati</taxon>
        <taxon>Bacteroidota</taxon>
        <taxon>Bacteroidia</taxon>
        <taxon>Bacteroidales</taxon>
        <taxon>Salinivirgaceae</taxon>
        <taxon>Salinivirga</taxon>
    </lineage>
</organism>
<keyword evidence="2" id="KW-1185">Reference proteome</keyword>
<dbReference type="Proteomes" id="UP000064893">
    <property type="component" value="Chromosome"/>
</dbReference>
<dbReference type="AlphaFoldDB" id="A0A0S2I423"/>
<dbReference type="KEGG" id="blq:L21SP5_03117"/>
<evidence type="ECO:0000313" key="2">
    <source>
        <dbReference type="Proteomes" id="UP000064893"/>
    </source>
</evidence>
<dbReference type="InterPro" id="IPR023614">
    <property type="entry name" value="Porin_dom_sf"/>
</dbReference>
<name>A0A0S2I423_9BACT</name>
<dbReference type="EMBL" id="CP013118">
    <property type="protein sequence ID" value="ALO16732.1"/>
    <property type="molecule type" value="Genomic_DNA"/>
</dbReference>
<dbReference type="InterPro" id="IPR045748">
    <property type="entry name" value="DcaP"/>
</dbReference>
<dbReference type="SUPFAM" id="SSF56935">
    <property type="entry name" value="Porins"/>
    <property type="match status" value="1"/>
</dbReference>
<reference evidence="1 2" key="1">
    <citation type="submission" date="2015-11" db="EMBL/GenBank/DDBJ databases">
        <title>Description and complete genome sequence of a novel strain predominating in hypersaline microbial mats and representing a new family of the Bacteriodetes phylum.</title>
        <authorList>
            <person name="Spring S."/>
            <person name="Bunk B."/>
            <person name="Sproer C."/>
            <person name="Klenk H.-P."/>
        </authorList>
    </citation>
    <scope>NUCLEOTIDE SEQUENCE [LARGE SCALE GENOMIC DNA]</scope>
    <source>
        <strain evidence="1 2">L21-Spi-D4</strain>
    </source>
</reference>
<dbReference type="Gene3D" id="2.40.160.10">
    <property type="entry name" value="Porin"/>
    <property type="match status" value="1"/>
</dbReference>
<dbReference type="Pfam" id="PF19577">
    <property type="entry name" value="DcaP"/>
    <property type="match status" value="1"/>
</dbReference>
<dbReference type="RefSeq" id="WP_205627937.1">
    <property type="nucleotide sequence ID" value="NZ_CP013118.1"/>
</dbReference>